<comment type="caution">
    <text evidence="5">The sequence shown here is derived from an EMBL/GenBank/DDBJ whole genome shotgun (WGS) entry which is preliminary data.</text>
</comment>
<dbReference type="Pfam" id="PF02536">
    <property type="entry name" value="mTERF"/>
    <property type="match status" value="1"/>
</dbReference>
<keyword evidence="6" id="KW-1185">Reference proteome</keyword>
<evidence type="ECO:0000313" key="5">
    <source>
        <dbReference type="EMBL" id="KAJ4950545.1"/>
    </source>
</evidence>
<dbReference type="Proteomes" id="UP001141806">
    <property type="component" value="Unassembled WGS sequence"/>
</dbReference>
<reference evidence="5" key="1">
    <citation type="journal article" date="2023" name="Plant J.">
        <title>The genome of the king protea, Protea cynaroides.</title>
        <authorList>
            <person name="Chang J."/>
            <person name="Duong T.A."/>
            <person name="Schoeman C."/>
            <person name="Ma X."/>
            <person name="Roodt D."/>
            <person name="Barker N."/>
            <person name="Li Z."/>
            <person name="Van de Peer Y."/>
            <person name="Mizrachi E."/>
        </authorList>
    </citation>
    <scope>NUCLEOTIDE SEQUENCE</scope>
    <source>
        <tissue evidence="5">Young leaves</tissue>
    </source>
</reference>
<evidence type="ECO:0000256" key="2">
    <source>
        <dbReference type="ARBA" id="ARBA00022472"/>
    </source>
</evidence>
<dbReference type="PANTHER" id="PTHR13068">
    <property type="entry name" value="CGI-12 PROTEIN-RELATED"/>
    <property type="match status" value="1"/>
</dbReference>
<evidence type="ECO:0008006" key="7">
    <source>
        <dbReference type="Google" id="ProtNLM"/>
    </source>
</evidence>
<dbReference type="GO" id="GO:0006353">
    <property type="term" value="P:DNA-templated transcription termination"/>
    <property type="evidence" value="ECO:0007669"/>
    <property type="project" value="UniProtKB-KW"/>
</dbReference>
<evidence type="ECO:0000256" key="3">
    <source>
        <dbReference type="ARBA" id="ARBA00022946"/>
    </source>
</evidence>
<evidence type="ECO:0000256" key="4">
    <source>
        <dbReference type="SAM" id="MobiDB-lite"/>
    </source>
</evidence>
<feature type="region of interest" description="Disordered" evidence="4">
    <location>
        <begin position="468"/>
        <end position="492"/>
    </location>
</feature>
<evidence type="ECO:0000256" key="1">
    <source>
        <dbReference type="ARBA" id="ARBA00007692"/>
    </source>
</evidence>
<keyword evidence="2" id="KW-0804">Transcription</keyword>
<keyword evidence="2" id="KW-0806">Transcription termination</keyword>
<protein>
    <recommendedName>
        <fullName evidence="7">Transcription termination factor MTERF5, chloroplastic</fullName>
    </recommendedName>
</protein>
<proteinExistence type="inferred from homology"/>
<gene>
    <name evidence="5" type="ORF">NE237_027377</name>
</gene>
<name>A0A9Q0GQE1_9MAGN</name>
<sequence length="492" mass="55702">MKTFSIHCAKPSFLPRRFPSITRTNLSLPQQVFICRAKSASESRADGSISYRTVPSTLLIAEKEEAKAVLTLFLKKQGLSNAAATRIVNKSELFIDHLVLRLHSVHKSRYLVGRELTTLEIRDALIPYLESFLEEHGDALVTMVENFPDPPGKERPINPASPSDSANSIKLKAMARVSEINPGGQLPPRVIYLLDLGLEMDQIKGMSRRFPAFVHYSLEGKIKPLVDFLLDQGIPKSAIPTILNKRPQLCGMSISENLIPTMTYLENLGLDKSQWAKVIQRFPALLTYSRPKLKASIDFFKELGLDAESIGKILTRCPHIISYSVDENLRPTAEYFQSMGVDVAVLLHRSPQTFGLSIEANLKPVTEFFLERGYSLGDVRTMISRYGALYTFSLRGNLMPKWDFFITMYYPQSEIVKFPQYFGYSLEERIKPRYFHVRKCGVRLLLNQLLSLSDSQFEEALEKKIKRRVDGQDASSETDDDHLDSKMGGLKI</sequence>
<dbReference type="PANTHER" id="PTHR13068:SF9">
    <property type="entry name" value="TRANSCRIPTION TERMINATION FACTOR MTERF5, CHLOROPLASTIC"/>
    <property type="match status" value="1"/>
</dbReference>
<dbReference type="GO" id="GO:0003676">
    <property type="term" value="F:nucleic acid binding"/>
    <property type="evidence" value="ECO:0007669"/>
    <property type="project" value="InterPro"/>
</dbReference>
<dbReference type="EMBL" id="JAMYWD010000012">
    <property type="protein sequence ID" value="KAJ4950545.1"/>
    <property type="molecule type" value="Genomic_DNA"/>
</dbReference>
<dbReference type="InterPro" id="IPR003690">
    <property type="entry name" value="MTERF"/>
</dbReference>
<organism evidence="5 6">
    <name type="scientific">Protea cynaroides</name>
    <dbReference type="NCBI Taxonomy" id="273540"/>
    <lineage>
        <taxon>Eukaryota</taxon>
        <taxon>Viridiplantae</taxon>
        <taxon>Streptophyta</taxon>
        <taxon>Embryophyta</taxon>
        <taxon>Tracheophyta</taxon>
        <taxon>Spermatophyta</taxon>
        <taxon>Magnoliopsida</taxon>
        <taxon>Proteales</taxon>
        <taxon>Proteaceae</taxon>
        <taxon>Protea</taxon>
    </lineage>
</organism>
<dbReference type="OrthoDB" id="637682at2759"/>
<dbReference type="AlphaFoldDB" id="A0A9Q0GQE1"/>
<evidence type="ECO:0000313" key="6">
    <source>
        <dbReference type="Proteomes" id="UP001141806"/>
    </source>
</evidence>
<dbReference type="InterPro" id="IPR038538">
    <property type="entry name" value="MTERF_sf"/>
</dbReference>
<keyword evidence="3" id="KW-0809">Transit peptide</keyword>
<dbReference type="Gene3D" id="1.25.70.10">
    <property type="entry name" value="Transcription termination factor 3, mitochondrial"/>
    <property type="match status" value="1"/>
</dbReference>
<accession>A0A9Q0GQE1</accession>
<comment type="similarity">
    <text evidence="1">Belongs to the mTERF family.</text>
</comment>
<dbReference type="SMART" id="SM00733">
    <property type="entry name" value="Mterf"/>
    <property type="match status" value="7"/>
</dbReference>
<keyword evidence="2" id="KW-0805">Transcription regulation</keyword>